<feature type="non-terminal residue" evidence="2">
    <location>
        <position position="1"/>
    </location>
</feature>
<dbReference type="AlphaFoldDB" id="A0A9K3GGW0"/>
<reference evidence="2 3" key="1">
    <citation type="journal article" date="2018" name="PLoS ONE">
        <title>The draft genome of Kipferlia bialata reveals reductive genome evolution in fornicate parasites.</title>
        <authorList>
            <person name="Tanifuji G."/>
            <person name="Takabayashi S."/>
            <person name="Kume K."/>
            <person name="Takagi M."/>
            <person name="Nakayama T."/>
            <person name="Kamikawa R."/>
            <person name="Inagaki Y."/>
            <person name="Hashimoto T."/>
        </authorList>
    </citation>
    <scope>NUCLEOTIDE SEQUENCE [LARGE SCALE GENOMIC DNA]</scope>
    <source>
        <strain evidence="2">NY0173</strain>
    </source>
</reference>
<organism evidence="2 3">
    <name type="scientific">Kipferlia bialata</name>
    <dbReference type="NCBI Taxonomy" id="797122"/>
    <lineage>
        <taxon>Eukaryota</taxon>
        <taxon>Metamonada</taxon>
        <taxon>Carpediemonas-like organisms</taxon>
        <taxon>Kipferlia</taxon>
    </lineage>
</organism>
<protein>
    <submittedName>
        <fullName evidence="2">B9 domain containing protein</fullName>
    </submittedName>
</protein>
<keyword evidence="3" id="KW-1185">Reference proteome</keyword>
<evidence type="ECO:0000313" key="3">
    <source>
        <dbReference type="Proteomes" id="UP000265618"/>
    </source>
</evidence>
<evidence type="ECO:0000313" key="2">
    <source>
        <dbReference type="EMBL" id="GIQ83564.1"/>
    </source>
</evidence>
<feature type="compositionally biased region" description="Low complexity" evidence="1">
    <location>
        <begin position="53"/>
        <end position="68"/>
    </location>
</feature>
<feature type="compositionally biased region" description="Basic and acidic residues" evidence="1">
    <location>
        <begin position="160"/>
        <end position="178"/>
    </location>
</feature>
<name>A0A9K3GGW0_9EUKA</name>
<sequence>MPVTQSRLWHVRVPPQALDRVTLSVCVSVSATTNSGRGEHIRNSKHSRGSRGGSESSEDSGYSESASEGTEDGTEGVVGTVHLASAEVEVEVDTIGTLSCEQTDLSAHGCKGTGERTPLVDALDRGVHVHTDKPEKGAPLVTRRERPSVSLPSLLGLFRRKDPVAERERERERERREGGLGSHTPASPPPLATIPVAFPPLAVSLCPHDAQDRFLFSAKAHPSGRVSVYTAATPTLTQGLCEFTLPVPELGLVCVTLEIHSPPVPQSLPAPTVCRANPLRSLLSGSPAPFVHTVQSGTCSVVLTSLTMSTGACGGGGVVLECSVQGGSDAEGEGERDPLFSSCTHLGHRQGALTLPLPPFSLSLPAEGAAATGKPFQTPTLFIRALSTPGTGTAPSLIGHGSLPLPPTPGHHTLSLPLRHPVPDIKTQRQVAFAGGLDAAYPDAPLAEDFMHRIQYQLTKKAERGNTVGVIMPLANRIYVERHVRETGSSIGQLKQQQTYLKSYVDREVGKVNKNLNTVAGSITSSSDLYEALDDLKASIKTLDGRVEENRSSVGVSTHTIASFNDLDQPLARQTASLITIQANVVANNDRVTALRSELQAFTASGEKGLSDLEDQTQTLIRECDQFVAETPILIRDQQTEAQLFTKGLIEAEEVKLREEKKLLSERLTTLHTELVTIRGNVYHIRKAVDESIAQIDLELRTAIREANDGMHSQVDRAMQRFDVLRGEVMAAIEEQRSSLDLLRRFHSEVKSLDTKWRAAVAEIETRTDADLAELDRMLSALIRDSEKRHS</sequence>
<comment type="caution">
    <text evidence="2">The sequence shown here is derived from an EMBL/GenBank/DDBJ whole genome shotgun (WGS) entry which is preliminary data.</text>
</comment>
<feature type="region of interest" description="Disordered" evidence="1">
    <location>
        <begin position="34"/>
        <end position="74"/>
    </location>
</feature>
<gene>
    <name evidence="2" type="ORF">KIPB_004909</name>
</gene>
<evidence type="ECO:0000256" key="1">
    <source>
        <dbReference type="SAM" id="MobiDB-lite"/>
    </source>
</evidence>
<proteinExistence type="predicted"/>
<dbReference type="EMBL" id="BDIP01001097">
    <property type="protein sequence ID" value="GIQ83564.1"/>
    <property type="molecule type" value="Genomic_DNA"/>
</dbReference>
<feature type="region of interest" description="Disordered" evidence="1">
    <location>
        <begin position="160"/>
        <end position="191"/>
    </location>
</feature>
<accession>A0A9K3GGW0</accession>
<dbReference type="Proteomes" id="UP000265618">
    <property type="component" value="Unassembled WGS sequence"/>
</dbReference>